<evidence type="ECO:0000313" key="3">
    <source>
        <dbReference type="Proteomes" id="UP000178319"/>
    </source>
</evidence>
<evidence type="ECO:0000259" key="1">
    <source>
        <dbReference type="Pfam" id="PF00483"/>
    </source>
</evidence>
<feature type="domain" description="Nucleotidyl transferase" evidence="1">
    <location>
        <begin position="12"/>
        <end position="201"/>
    </location>
</feature>
<dbReference type="InterPro" id="IPR050486">
    <property type="entry name" value="Mannose-1P_guanyltransferase"/>
</dbReference>
<dbReference type="InterPro" id="IPR029044">
    <property type="entry name" value="Nucleotide-diphossugar_trans"/>
</dbReference>
<dbReference type="InterPro" id="IPR016873">
    <property type="entry name" value="Caps_polysacc_synth_BcbE_prd"/>
</dbReference>
<dbReference type="CDD" id="cd04183">
    <property type="entry name" value="GT2_BcE_like"/>
    <property type="match status" value="1"/>
</dbReference>
<organism evidence="2 3">
    <name type="scientific">Candidatus Blackburnbacteria bacterium RIFCSPHIGHO2_02_FULL_44_20</name>
    <dbReference type="NCBI Taxonomy" id="1797516"/>
    <lineage>
        <taxon>Bacteria</taxon>
        <taxon>Candidatus Blackburniibacteriota</taxon>
    </lineage>
</organism>
<dbReference type="Proteomes" id="UP000178319">
    <property type="component" value="Unassembled WGS sequence"/>
</dbReference>
<keyword evidence="2" id="KW-0808">Transferase</keyword>
<name>A0A1G1V9H2_9BACT</name>
<sequence>MAKTLNIVVPLAGAGTSFIKAGYSFPKPLIDINGSPMIQAVIENLKPKLGHKFILICRQEHYEKFGLYQIFSNATSNNYECVQLTTPTKGAACTVLTAVDFINNDNELLIANADQLVDTKVDAFIRFARKNKLDGAIMTFESNHPRWSYALADKKGNVMQVAEKRVISDNATVGLYYFKTGKSFVEAAGSMIEKDVKVNDEFFVSPVYNELILSNKKIMIYPIDKEKMRSLGTPEDLREFLEK</sequence>
<dbReference type="EMBL" id="MHBZ01000007">
    <property type="protein sequence ID" value="OGY12013.1"/>
    <property type="molecule type" value="Genomic_DNA"/>
</dbReference>
<dbReference type="SUPFAM" id="SSF53448">
    <property type="entry name" value="Nucleotide-diphospho-sugar transferases"/>
    <property type="match status" value="1"/>
</dbReference>
<dbReference type="AlphaFoldDB" id="A0A1G1V9H2"/>
<dbReference type="Gene3D" id="3.90.550.10">
    <property type="entry name" value="Spore Coat Polysaccharide Biosynthesis Protein SpsA, Chain A"/>
    <property type="match status" value="1"/>
</dbReference>
<accession>A0A1G1V9H2</accession>
<gene>
    <name evidence="2" type="ORF">A3D26_00625</name>
</gene>
<evidence type="ECO:0000313" key="2">
    <source>
        <dbReference type="EMBL" id="OGY12013.1"/>
    </source>
</evidence>
<proteinExistence type="predicted"/>
<dbReference type="STRING" id="1797516.A3D26_00625"/>
<protein>
    <submittedName>
        <fullName evidence="2">Glycosyl transferase family 2</fullName>
    </submittedName>
</protein>
<reference evidence="2 3" key="1">
    <citation type="journal article" date="2016" name="Nat. Commun.">
        <title>Thousands of microbial genomes shed light on interconnected biogeochemical processes in an aquifer system.</title>
        <authorList>
            <person name="Anantharaman K."/>
            <person name="Brown C.T."/>
            <person name="Hug L.A."/>
            <person name="Sharon I."/>
            <person name="Castelle C.J."/>
            <person name="Probst A.J."/>
            <person name="Thomas B.C."/>
            <person name="Singh A."/>
            <person name="Wilkins M.J."/>
            <person name="Karaoz U."/>
            <person name="Brodie E.L."/>
            <person name="Williams K.H."/>
            <person name="Hubbard S.S."/>
            <person name="Banfield J.F."/>
        </authorList>
    </citation>
    <scope>NUCLEOTIDE SEQUENCE [LARGE SCALE GENOMIC DNA]</scope>
</reference>
<dbReference type="InterPro" id="IPR005835">
    <property type="entry name" value="NTP_transferase_dom"/>
</dbReference>
<dbReference type="GO" id="GO:0016740">
    <property type="term" value="F:transferase activity"/>
    <property type="evidence" value="ECO:0007669"/>
    <property type="project" value="UniProtKB-KW"/>
</dbReference>
<dbReference type="PANTHER" id="PTHR22572">
    <property type="entry name" value="SUGAR-1-PHOSPHATE GUANYL TRANSFERASE"/>
    <property type="match status" value="1"/>
</dbReference>
<dbReference type="PIRSF" id="PIRSF028162">
    <property type="entry name" value="BcbE_prd"/>
    <property type="match status" value="1"/>
</dbReference>
<dbReference type="Pfam" id="PF00483">
    <property type="entry name" value="NTP_transferase"/>
    <property type="match status" value="1"/>
</dbReference>
<comment type="caution">
    <text evidence="2">The sequence shown here is derived from an EMBL/GenBank/DDBJ whole genome shotgun (WGS) entry which is preliminary data.</text>
</comment>